<dbReference type="RefSeq" id="WP_317981103.1">
    <property type="nucleotide sequence ID" value="NZ_BTCL01000016.1"/>
</dbReference>
<keyword evidence="2" id="KW-1185">Reference proteome</keyword>
<reference evidence="1 2" key="1">
    <citation type="submission" date="2023-05" db="EMBL/GenBank/DDBJ databases">
        <title>Draft genome of Paenibacillus sp. CCS26.</title>
        <authorList>
            <person name="Akita H."/>
            <person name="Shinto Y."/>
            <person name="Kimura Z."/>
        </authorList>
    </citation>
    <scope>NUCLEOTIDE SEQUENCE [LARGE SCALE GENOMIC DNA]</scope>
    <source>
        <strain evidence="1 2">CCS26</strain>
    </source>
</reference>
<accession>A0ABQ6NR17</accession>
<protein>
    <recommendedName>
        <fullName evidence="3">Lipoprotein</fullName>
    </recommendedName>
</protein>
<dbReference type="Proteomes" id="UP001285921">
    <property type="component" value="Unassembled WGS sequence"/>
</dbReference>
<comment type="caution">
    <text evidence="1">The sequence shown here is derived from an EMBL/GenBank/DDBJ whole genome shotgun (WGS) entry which is preliminary data.</text>
</comment>
<evidence type="ECO:0000313" key="1">
    <source>
        <dbReference type="EMBL" id="GMK47005.1"/>
    </source>
</evidence>
<sequence length="140" mass="15484">MKFQAVIFIFAIVLVLSGCANGGKAVSKLTLDDVITAIRTEGPSVVPLSRDGKSYALNNVKPSFFTIANANEDAGKPEEIKVYIFESEKAMKEATKNFVFAEETTPRETYKQKNAFVVYYAYGGKIEKFGYTIDSAMKKL</sequence>
<evidence type="ECO:0008006" key="3">
    <source>
        <dbReference type="Google" id="ProtNLM"/>
    </source>
</evidence>
<gene>
    <name evidence="1" type="ORF">PghCCS26_41340</name>
</gene>
<dbReference type="EMBL" id="BTCL01000016">
    <property type="protein sequence ID" value="GMK47005.1"/>
    <property type="molecule type" value="Genomic_DNA"/>
</dbReference>
<organism evidence="1 2">
    <name type="scientific">Paenibacillus glycanilyticus</name>
    <dbReference type="NCBI Taxonomy" id="126569"/>
    <lineage>
        <taxon>Bacteria</taxon>
        <taxon>Bacillati</taxon>
        <taxon>Bacillota</taxon>
        <taxon>Bacilli</taxon>
        <taxon>Bacillales</taxon>
        <taxon>Paenibacillaceae</taxon>
        <taxon>Paenibacillus</taxon>
    </lineage>
</organism>
<evidence type="ECO:0000313" key="2">
    <source>
        <dbReference type="Proteomes" id="UP001285921"/>
    </source>
</evidence>
<dbReference type="PROSITE" id="PS51257">
    <property type="entry name" value="PROKAR_LIPOPROTEIN"/>
    <property type="match status" value="1"/>
</dbReference>
<proteinExistence type="predicted"/>
<name>A0ABQ6NR17_9BACL</name>